<dbReference type="PROSITE" id="PS50109">
    <property type="entry name" value="HIS_KIN"/>
    <property type="match status" value="1"/>
</dbReference>
<dbReference type="Gene3D" id="3.40.50.2300">
    <property type="match status" value="1"/>
</dbReference>
<dbReference type="AlphaFoldDB" id="A0A0S4UEU8"/>
<dbReference type="GO" id="GO:0005886">
    <property type="term" value="C:plasma membrane"/>
    <property type="evidence" value="ECO:0007669"/>
    <property type="project" value="UniProtKB-SubCell"/>
</dbReference>
<evidence type="ECO:0000256" key="12">
    <source>
        <dbReference type="ARBA" id="ARBA00022989"/>
    </source>
</evidence>
<dbReference type="SUPFAM" id="SSF52172">
    <property type="entry name" value="CheY-like"/>
    <property type="match status" value="1"/>
</dbReference>
<organism evidence="18">
    <name type="scientific">Ralstonia solanacearum</name>
    <name type="common">Pseudomonas solanacearum</name>
    <dbReference type="NCBI Taxonomy" id="305"/>
    <lineage>
        <taxon>Bacteria</taxon>
        <taxon>Pseudomonadati</taxon>
        <taxon>Pseudomonadota</taxon>
        <taxon>Betaproteobacteria</taxon>
        <taxon>Burkholderiales</taxon>
        <taxon>Burkholderiaceae</taxon>
        <taxon>Ralstonia</taxon>
        <taxon>Ralstonia solanacearum species complex</taxon>
    </lineage>
</organism>
<keyword evidence="15" id="KW-0472">Membrane</keyword>
<dbReference type="Gene3D" id="1.20.120.160">
    <property type="entry name" value="HPT domain"/>
    <property type="match status" value="1"/>
</dbReference>
<dbReference type="InterPro" id="IPR036097">
    <property type="entry name" value="HisK_dim/P_sf"/>
</dbReference>
<dbReference type="SUPFAM" id="SSF55874">
    <property type="entry name" value="ATPase domain of HSP90 chaperone/DNA topoisomerase II/histidine kinase"/>
    <property type="match status" value="1"/>
</dbReference>
<dbReference type="InterPro" id="IPR008207">
    <property type="entry name" value="Sig_transdc_His_kin_Hpt_dom"/>
</dbReference>
<dbReference type="PROSITE" id="PS50894">
    <property type="entry name" value="HPT"/>
    <property type="match status" value="1"/>
</dbReference>
<keyword evidence="8" id="KW-0812">Transmembrane</keyword>
<dbReference type="Gene3D" id="3.30.565.10">
    <property type="entry name" value="Histidine kinase-like ATPase, C-terminal domain"/>
    <property type="match status" value="1"/>
</dbReference>
<dbReference type="Pfam" id="PF00072">
    <property type="entry name" value="Response_reg"/>
    <property type="match status" value="1"/>
</dbReference>
<keyword evidence="7 18" id="KW-0808">Transferase</keyword>
<evidence type="ECO:0000256" key="5">
    <source>
        <dbReference type="ARBA" id="ARBA00022519"/>
    </source>
</evidence>
<accession>A0A0S4UEU8</accession>
<keyword evidence="4" id="KW-1003">Cell membrane</keyword>
<dbReference type="GO" id="GO:0000155">
    <property type="term" value="F:phosphorelay sensor kinase activity"/>
    <property type="evidence" value="ECO:0007669"/>
    <property type="project" value="InterPro"/>
</dbReference>
<evidence type="ECO:0000256" key="3">
    <source>
        <dbReference type="ARBA" id="ARBA00012438"/>
    </source>
</evidence>
<dbReference type="InterPro" id="IPR003661">
    <property type="entry name" value="HisK_dim/P_dom"/>
</dbReference>
<comment type="subcellular location">
    <subcellularLocation>
        <location evidence="2">Cell inner membrane</location>
        <topology evidence="2">Multi-pass membrane protein</topology>
    </subcellularLocation>
</comment>
<dbReference type="PRINTS" id="PR00344">
    <property type="entry name" value="BCTRLSENSOR"/>
</dbReference>
<keyword evidence="11" id="KW-0067">ATP-binding</keyword>
<dbReference type="CDD" id="cd00082">
    <property type="entry name" value="HisKA"/>
    <property type="match status" value="1"/>
</dbReference>
<evidence type="ECO:0000256" key="17">
    <source>
        <dbReference type="ARBA" id="ARBA00070152"/>
    </source>
</evidence>
<evidence type="ECO:0000256" key="4">
    <source>
        <dbReference type="ARBA" id="ARBA00022475"/>
    </source>
</evidence>
<evidence type="ECO:0000256" key="9">
    <source>
        <dbReference type="ARBA" id="ARBA00022729"/>
    </source>
</evidence>
<evidence type="ECO:0000256" key="15">
    <source>
        <dbReference type="ARBA" id="ARBA00023136"/>
    </source>
</evidence>
<dbReference type="PANTHER" id="PTHR43047">
    <property type="entry name" value="TWO-COMPONENT HISTIDINE PROTEIN KINASE"/>
    <property type="match status" value="1"/>
</dbReference>
<dbReference type="SUPFAM" id="SSF47384">
    <property type="entry name" value="Homodimeric domain of signal transducing histidine kinase"/>
    <property type="match status" value="1"/>
</dbReference>
<dbReference type="InterPro" id="IPR003594">
    <property type="entry name" value="HATPase_dom"/>
</dbReference>
<keyword evidence="5" id="KW-0997">Cell inner membrane</keyword>
<evidence type="ECO:0000256" key="7">
    <source>
        <dbReference type="ARBA" id="ARBA00022679"/>
    </source>
</evidence>
<dbReference type="SMART" id="SM00387">
    <property type="entry name" value="HATPase_c"/>
    <property type="match status" value="1"/>
</dbReference>
<keyword evidence="10" id="KW-0418">Kinase</keyword>
<protein>
    <recommendedName>
        <fullName evidence="17">Virulence sensor protein BvgS</fullName>
        <ecNumber evidence="3">2.7.13.3</ecNumber>
    </recommendedName>
</protein>
<dbReference type="CDD" id="cd16922">
    <property type="entry name" value="HATPase_EvgS-ArcB-TorS-like"/>
    <property type="match status" value="1"/>
</dbReference>
<dbReference type="InterPro" id="IPR011006">
    <property type="entry name" value="CheY-like_superfamily"/>
</dbReference>
<dbReference type="InterPro" id="IPR036890">
    <property type="entry name" value="HATPase_C_sf"/>
</dbReference>
<dbReference type="SUPFAM" id="SSF47226">
    <property type="entry name" value="Histidine-containing phosphotransfer domain, HPT domain"/>
    <property type="match status" value="1"/>
</dbReference>
<dbReference type="PROSITE" id="PS50110">
    <property type="entry name" value="RESPONSE_REGULATORY"/>
    <property type="match status" value="1"/>
</dbReference>
<dbReference type="PANTHER" id="PTHR43047:SF64">
    <property type="entry name" value="HISTIDINE KINASE CONTAINING CHEY-HOMOLOGOUS RECEIVER DOMAIN AND PAS DOMAIN-RELATED"/>
    <property type="match status" value="1"/>
</dbReference>
<evidence type="ECO:0000256" key="16">
    <source>
        <dbReference type="ARBA" id="ARBA00058004"/>
    </source>
</evidence>
<evidence type="ECO:0000256" key="1">
    <source>
        <dbReference type="ARBA" id="ARBA00000085"/>
    </source>
</evidence>
<evidence type="ECO:0000256" key="11">
    <source>
        <dbReference type="ARBA" id="ARBA00022840"/>
    </source>
</evidence>
<comment type="function">
    <text evidence="16">Member of the two-component regulatory system BvgS/BvgA. Phosphorylates BvgA via a four-step phosphorelay in response to environmental signals.</text>
</comment>
<evidence type="ECO:0000313" key="18">
    <source>
        <dbReference type="EMBL" id="CUV20719.1"/>
    </source>
</evidence>
<dbReference type="EMBL" id="LN899821">
    <property type="protein sequence ID" value="CUV20719.1"/>
    <property type="molecule type" value="Genomic_DNA"/>
</dbReference>
<dbReference type="EC" id="2.7.13.3" evidence="3"/>
<evidence type="ECO:0000256" key="14">
    <source>
        <dbReference type="ARBA" id="ARBA00023026"/>
    </source>
</evidence>
<keyword evidence="12" id="KW-1133">Transmembrane helix</keyword>
<reference evidence="18" key="1">
    <citation type="submission" date="2015-10" db="EMBL/GenBank/DDBJ databases">
        <authorList>
            <person name="Gilbert D.G."/>
        </authorList>
    </citation>
    <scope>NUCLEOTIDE SEQUENCE</scope>
    <source>
        <strain evidence="18">Phyl III-seqv23</strain>
    </source>
</reference>
<keyword evidence="13" id="KW-0902">Two-component regulatory system</keyword>
<dbReference type="Pfam" id="PF01627">
    <property type="entry name" value="Hpt"/>
    <property type="match status" value="1"/>
</dbReference>
<name>A0A0S4UEU8_RALSL</name>
<evidence type="ECO:0000256" key="13">
    <source>
        <dbReference type="ARBA" id="ARBA00023012"/>
    </source>
</evidence>
<dbReference type="CDD" id="cd17546">
    <property type="entry name" value="REC_hyHK_CKI1_RcsC-like"/>
    <property type="match status" value="1"/>
</dbReference>
<keyword evidence="11" id="KW-0547">Nucleotide-binding</keyword>
<dbReference type="InterPro" id="IPR036641">
    <property type="entry name" value="HPT_dom_sf"/>
</dbReference>
<evidence type="ECO:0000256" key="2">
    <source>
        <dbReference type="ARBA" id="ARBA00004429"/>
    </source>
</evidence>
<dbReference type="InterPro" id="IPR001789">
    <property type="entry name" value="Sig_transdc_resp-reg_receiver"/>
</dbReference>
<dbReference type="FunFam" id="3.30.565.10:FF:000010">
    <property type="entry name" value="Sensor histidine kinase RcsC"/>
    <property type="match status" value="1"/>
</dbReference>
<sequence>MPQRLLTKTGRYSRRVLYGCTAALSIAIVGAVLLLGRGIIDQYGDRQVARFVRTSGEVRTEVDGLSARLAQFADLYEGVWNLRQNDVVPTRRYAGKLAADRGATVTGADLTATPVTLISSLDRPADGARLAMALRVLRDVSGAPLMDAQKLGVTLDGFLYTPDATFLAAFPALRPADLRSAREQGPQPFIRERIAAVEQRIASSAPEAVRGRRPLWYPADETNGHASVSQLIVPMYRDNARVLTIALTLPDAQFTRFFLRKESRRPGFFLLSQTGQRSLGDLPADLEERRLLDTVLANADWSRQAGAEPTTFYKDGVFFVSRRIAGPDWIAVYAYRWQDVWSDLQHEFFAGMVFCVLVLGLLWATAAYFDLRVTRPLLSDAKKLIEAEHFSKAIIDTLPIGIGVYSPETDSILLENSVAVRMLGNVSNEQRLRFYRHVMHERDAEPVPGARHSFIEVRWERAEGQSSYIGVASSWTRFGGRSAVLLGLVDMNERKANEILLMEAKQTADEANRAKSMFLAIVGHEIRTPLHGAMGHLELLARSALSLEQREWVDMTSRSFDALLTLVNDLLDSTKLEANALQISPVPMCPNEVLERCARSFGAAIVQGGVAFHCITDPDLDLVVDGDDQRLTQILQNLLSNAAKFTERGTITIASRCLKREDGKVWARFEVADTGIGIPAAMQSTIFNPLAQADDSISRRFGGTGLGLFLCRNLAHLMGGRISVRSEPGIGSAFRVDLPFAQNTRAPAPPPPVLTGLSVELLCPVSQWRGMLAERLRRWGATVRPAEASAAEPLHIRLAVEADGRAWHAADLGTVPLLGTVFVTAKGPLHAHRDGQKIEVSSFTREGLLAALTELTGAAARPAETPVSMAVDEGLGADLDILVAEDDAVNRTLIRHQLAALGCLRVRVAVDGVEALEMWLERRADLVITDLGMPRLDGIGLLHKLRELDPRARVIATSASVSAEIKADVEQFSSLLQKPVSLGDLRRILRQEMLSRTASPTPAVAEPVRADALDALLRQAFRTEWNKERKSIEQALAGKDMDALRRRVHRLQGALMALGADALVEELRGLQDIYSRADWALIAIRCHQLLAHVDASVG</sequence>
<dbReference type="InterPro" id="IPR005467">
    <property type="entry name" value="His_kinase_dom"/>
</dbReference>
<dbReference type="Pfam" id="PF02518">
    <property type="entry name" value="HATPase_c"/>
    <property type="match status" value="1"/>
</dbReference>
<proteinExistence type="predicted"/>
<keyword evidence="6" id="KW-0597">Phosphoprotein</keyword>
<comment type="catalytic activity">
    <reaction evidence="1">
        <text>ATP + protein L-histidine = ADP + protein N-phospho-L-histidine.</text>
        <dbReference type="EC" id="2.7.13.3"/>
    </reaction>
</comment>
<dbReference type="InterPro" id="IPR004358">
    <property type="entry name" value="Sig_transdc_His_kin-like_C"/>
</dbReference>
<dbReference type="SMART" id="SM00448">
    <property type="entry name" value="REC"/>
    <property type="match status" value="1"/>
</dbReference>
<evidence type="ECO:0000256" key="6">
    <source>
        <dbReference type="ARBA" id="ARBA00022553"/>
    </source>
</evidence>
<evidence type="ECO:0000256" key="8">
    <source>
        <dbReference type="ARBA" id="ARBA00022692"/>
    </source>
</evidence>
<dbReference type="Gene3D" id="1.10.287.130">
    <property type="match status" value="1"/>
</dbReference>
<gene>
    <name evidence="18" type="primary">rcsC</name>
    <name evidence="18" type="ORF">PSS4_v1_1650002</name>
</gene>
<keyword evidence="14" id="KW-0843">Virulence</keyword>
<dbReference type="SMART" id="SM00388">
    <property type="entry name" value="HisKA"/>
    <property type="match status" value="1"/>
</dbReference>
<keyword evidence="9" id="KW-0732">Signal</keyword>
<dbReference type="Pfam" id="PF00512">
    <property type="entry name" value="HisKA"/>
    <property type="match status" value="1"/>
</dbReference>
<evidence type="ECO:0000256" key="10">
    <source>
        <dbReference type="ARBA" id="ARBA00022777"/>
    </source>
</evidence>